<protein>
    <submittedName>
        <fullName evidence="2">Uncharacterized protein</fullName>
    </submittedName>
</protein>
<keyword evidence="1" id="KW-0812">Transmembrane</keyword>
<comment type="caution">
    <text evidence="2">The sequence shown here is derived from an EMBL/GenBank/DDBJ whole genome shotgun (WGS) entry which is preliminary data.</text>
</comment>
<reference evidence="2" key="1">
    <citation type="submission" date="2019-06" db="EMBL/GenBank/DDBJ databases">
        <authorList>
            <person name="Zheng W."/>
        </authorList>
    </citation>
    <scope>NUCLEOTIDE SEQUENCE</scope>
    <source>
        <strain evidence="2">QDHG01</strain>
    </source>
</reference>
<dbReference type="AlphaFoldDB" id="A0A8J8SY33"/>
<dbReference type="EMBL" id="RRYP01016868">
    <property type="protein sequence ID" value="TNV74541.1"/>
    <property type="molecule type" value="Genomic_DNA"/>
</dbReference>
<sequence length="119" mass="14156">MKAARIHSRILKRDSTLDRNTGELFQRSSAKIMAAKKVVTKSERIIYLRYSLQYTKLQHPFTNISLLSAFRFLFLLFQKLFPQLRLSFVIYFIESLVYLYANHMLSWDDYVARVLKCLP</sequence>
<name>A0A8J8SY33_HALGN</name>
<keyword evidence="1" id="KW-0472">Membrane</keyword>
<proteinExistence type="predicted"/>
<gene>
    <name evidence="2" type="ORF">FGO68_gene11924</name>
</gene>
<keyword evidence="3" id="KW-1185">Reference proteome</keyword>
<evidence type="ECO:0000256" key="1">
    <source>
        <dbReference type="SAM" id="Phobius"/>
    </source>
</evidence>
<organism evidence="2 3">
    <name type="scientific">Halteria grandinella</name>
    <dbReference type="NCBI Taxonomy" id="5974"/>
    <lineage>
        <taxon>Eukaryota</taxon>
        <taxon>Sar</taxon>
        <taxon>Alveolata</taxon>
        <taxon>Ciliophora</taxon>
        <taxon>Intramacronucleata</taxon>
        <taxon>Spirotrichea</taxon>
        <taxon>Stichotrichia</taxon>
        <taxon>Sporadotrichida</taxon>
        <taxon>Halteriidae</taxon>
        <taxon>Halteria</taxon>
    </lineage>
</organism>
<accession>A0A8J8SY33</accession>
<evidence type="ECO:0000313" key="3">
    <source>
        <dbReference type="Proteomes" id="UP000785679"/>
    </source>
</evidence>
<evidence type="ECO:0000313" key="2">
    <source>
        <dbReference type="EMBL" id="TNV74541.1"/>
    </source>
</evidence>
<keyword evidence="1" id="KW-1133">Transmembrane helix</keyword>
<feature type="transmembrane region" description="Helical" evidence="1">
    <location>
        <begin position="84"/>
        <end position="101"/>
    </location>
</feature>
<dbReference type="Proteomes" id="UP000785679">
    <property type="component" value="Unassembled WGS sequence"/>
</dbReference>